<proteinExistence type="predicted"/>
<dbReference type="Gene3D" id="3.40.50.1240">
    <property type="entry name" value="Phosphoglycerate mutase-like"/>
    <property type="match status" value="1"/>
</dbReference>
<sequence>MTTCLTFLSAAAEGTAQVFGDPFPLAGDPLRTASPHPGFPPYSLAVRGPSARCARTADALGLETVPEPALRDFDYGRWYGRTVAEVVADDPYGYSAWLTDPDAAPHGGESVRDLCERIARWLEHVPSDTDRALAIVEPSVVRGALVHALSVPARAFRHLDLPCPPAVVSLILRADGWHVRYGHGTASEVRQAVPDEAMSSARARSADRRTAGREYLDGTYGPVA</sequence>
<gene>
    <name evidence="1" type="ORF">FNH09_42765</name>
</gene>
<dbReference type="InterPro" id="IPR029033">
    <property type="entry name" value="His_PPase_superfam"/>
</dbReference>
<dbReference type="OrthoDB" id="7502553at2"/>
<dbReference type="SUPFAM" id="SSF53254">
    <property type="entry name" value="Phosphoglycerate mutase-like"/>
    <property type="match status" value="1"/>
</dbReference>
<reference evidence="1 2" key="1">
    <citation type="submission" date="2019-07" db="EMBL/GenBank/DDBJ databases">
        <title>New species of Amycolatopsis and Streptomyces.</title>
        <authorList>
            <person name="Duangmal K."/>
            <person name="Teo W.F.A."/>
            <person name="Lipun K."/>
        </authorList>
    </citation>
    <scope>NUCLEOTIDE SEQUENCE [LARGE SCALE GENOMIC DNA]</scope>
    <source>
        <strain evidence="1 2">NBRC 109810</strain>
    </source>
</reference>
<name>A0A5N8VQY8_9ACTN</name>
<accession>A0A5N8VQY8</accession>
<dbReference type="EMBL" id="VJZD01000348">
    <property type="protein sequence ID" value="MPY37697.1"/>
    <property type="molecule type" value="Genomic_DNA"/>
</dbReference>
<organism evidence="1 2">
    <name type="scientific">Streptomyces adustus</name>
    <dbReference type="NCBI Taxonomy" id="1609272"/>
    <lineage>
        <taxon>Bacteria</taxon>
        <taxon>Bacillati</taxon>
        <taxon>Actinomycetota</taxon>
        <taxon>Actinomycetes</taxon>
        <taxon>Kitasatosporales</taxon>
        <taxon>Streptomycetaceae</taxon>
        <taxon>Streptomyces</taxon>
    </lineage>
</organism>
<dbReference type="AlphaFoldDB" id="A0A5N8VQY8"/>
<evidence type="ECO:0000313" key="2">
    <source>
        <dbReference type="Proteomes" id="UP000325849"/>
    </source>
</evidence>
<dbReference type="InterPro" id="IPR013078">
    <property type="entry name" value="His_Pase_superF_clade-1"/>
</dbReference>
<dbReference type="RefSeq" id="WP_152895264.1">
    <property type="nucleotide sequence ID" value="NZ_JBHJTU010000030.1"/>
</dbReference>
<protein>
    <submittedName>
        <fullName evidence="1">Histidine phosphatase family protein</fullName>
    </submittedName>
</protein>
<dbReference type="Proteomes" id="UP000325849">
    <property type="component" value="Unassembled WGS sequence"/>
</dbReference>
<dbReference type="Pfam" id="PF00300">
    <property type="entry name" value="His_Phos_1"/>
    <property type="match status" value="1"/>
</dbReference>
<comment type="caution">
    <text evidence="1">The sequence shown here is derived from an EMBL/GenBank/DDBJ whole genome shotgun (WGS) entry which is preliminary data.</text>
</comment>
<keyword evidence="2" id="KW-1185">Reference proteome</keyword>
<evidence type="ECO:0000313" key="1">
    <source>
        <dbReference type="EMBL" id="MPY37697.1"/>
    </source>
</evidence>